<gene>
    <name evidence="8" type="ORF">AA12717_2949</name>
</gene>
<name>A0ABQ0P9X7_9PROT</name>
<feature type="transmembrane region" description="Helical" evidence="6">
    <location>
        <begin position="188"/>
        <end position="209"/>
    </location>
</feature>
<evidence type="ECO:0000256" key="2">
    <source>
        <dbReference type="ARBA" id="ARBA00022692"/>
    </source>
</evidence>
<feature type="transmembrane region" description="Helical" evidence="6">
    <location>
        <begin position="410"/>
        <end position="436"/>
    </location>
</feature>
<feature type="transmembrane region" description="Helical" evidence="6">
    <location>
        <begin position="247"/>
        <end position="269"/>
    </location>
</feature>
<comment type="caution">
    <text evidence="8">The sequence shown here is derived from an EMBL/GenBank/DDBJ whole genome shotgun (WGS) entry which is preliminary data.</text>
</comment>
<reference evidence="8" key="1">
    <citation type="submission" date="2013-04" db="EMBL/GenBank/DDBJ databases">
        <title>The genome sequencing project of 58 acetic acid bacteria.</title>
        <authorList>
            <person name="Okamoto-Kainuma A."/>
            <person name="Ishikawa M."/>
            <person name="Umino S."/>
            <person name="Koizumi Y."/>
            <person name="Shiwa Y."/>
            <person name="Yoshikawa H."/>
            <person name="Matsutani M."/>
            <person name="Matsushita K."/>
        </authorList>
    </citation>
    <scope>NUCLEOTIDE SEQUENCE</scope>
    <source>
        <strain evidence="8">DSM 12717</strain>
    </source>
</reference>
<dbReference type="PANTHER" id="PTHR23501">
    <property type="entry name" value="MAJOR FACILITATOR SUPERFAMILY"/>
    <property type="match status" value="1"/>
</dbReference>
<organism evidence="8 9">
    <name type="scientific">Gluconacetobacter sacchari DSM 12717</name>
    <dbReference type="NCBI Taxonomy" id="1307940"/>
    <lineage>
        <taxon>Bacteria</taxon>
        <taxon>Pseudomonadati</taxon>
        <taxon>Pseudomonadota</taxon>
        <taxon>Alphaproteobacteria</taxon>
        <taxon>Acetobacterales</taxon>
        <taxon>Acetobacteraceae</taxon>
        <taxon>Gluconacetobacter</taxon>
    </lineage>
</organism>
<dbReference type="PANTHER" id="PTHR23501:SF154">
    <property type="entry name" value="MULTIDRUG-EFFLUX TRANSPORTER RV1634-RELATED"/>
    <property type="match status" value="1"/>
</dbReference>
<evidence type="ECO:0000256" key="1">
    <source>
        <dbReference type="ARBA" id="ARBA00004141"/>
    </source>
</evidence>
<feature type="transmembrane region" description="Helical" evidence="6">
    <location>
        <begin position="348"/>
        <end position="367"/>
    </location>
</feature>
<evidence type="ECO:0000313" key="9">
    <source>
        <dbReference type="Proteomes" id="UP001060895"/>
    </source>
</evidence>
<feature type="transmembrane region" description="Helical" evidence="6">
    <location>
        <begin position="448"/>
        <end position="472"/>
    </location>
</feature>
<dbReference type="InterPro" id="IPR036259">
    <property type="entry name" value="MFS_trans_sf"/>
</dbReference>
<comment type="subcellular location">
    <subcellularLocation>
        <location evidence="1">Membrane</location>
        <topology evidence="1">Multi-pass membrane protein</topology>
    </subcellularLocation>
</comment>
<dbReference type="Gene3D" id="1.20.1720.10">
    <property type="entry name" value="Multidrug resistance protein D"/>
    <property type="match status" value="1"/>
</dbReference>
<evidence type="ECO:0000256" key="6">
    <source>
        <dbReference type="SAM" id="Phobius"/>
    </source>
</evidence>
<feature type="transmembrane region" description="Helical" evidence="6">
    <location>
        <begin position="126"/>
        <end position="145"/>
    </location>
</feature>
<feature type="transmembrane region" description="Helical" evidence="6">
    <location>
        <begin position="379"/>
        <end position="398"/>
    </location>
</feature>
<evidence type="ECO:0000256" key="3">
    <source>
        <dbReference type="ARBA" id="ARBA00022989"/>
    </source>
</evidence>
<protein>
    <submittedName>
        <fullName evidence="8">Major facilitator superfamily transporter</fullName>
    </submittedName>
</protein>
<proteinExistence type="predicted"/>
<dbReference type="EMBL" id="BAQP01000262">
    <property type="protein sequence ID" value="GBQ28420.1"/>
    <property type="molecule type" value="Genomic_DNA"/>
</dbReference>
<sequence length="511" mass="53090">MTGTGTPRQAPRQDTPRGTRKAAFMRSDTSSRPSPTSSVPQRPAPAPAGWGALFSGGNAARSVTLAAGVMLHAVNLYMAMTVLPSAVRDIGGMRYYAWNTSLFVAASIAGSSLSARLLGRFGPRHAYAIATAIFAIGAMLCATAPEMSVMLAGRVMQGIGSGLLVSMAYAVIRLVFSPGLWPRAMSMLSSMWGVATLIGPAIGGLFAEFGAWRAAFWTLAALSIPFVVLATTVLPRTTAPEPGPPRGIAWAQIALMVGSVLCLSVAGASPHGWENLAGCLVVLGLFACLAHLERQDRTRLLPAGALAWGSRLACLYALMGCLALTVEVIEIFAPFFLQTLHHQSPLTAGYLSVLMAVGWSTGSVLNAGAPRPRIVRAMLAAPALALAGILFLACYLSLPTDGTWRAMGPVCLAFLIVGVGAGMAWPHLLTGVLLAAQPADRDLASASLTTVQLYTTALAGAWAGMIANIAGLADPGGMAGAERAAFWVFLLFALVPAAGILVARKIRNVLL</sequence>
<dbReference type="SUPFAM" id="SSF103473">
    <property type="entry name" value="MFS general substrate transporter"/>
    <property type="match status" value="1"/>
</dbReference>
<dbReference type="Proteomes" id="UP001060895">
    <property type="component" value="Unassembled WGS sequence"/>
</dbReference>
<evidence type="ECO:0000256" key="5">
    <source>
        <dbReference type="SAM" id="MobiDB-lite"/>
    </source>
</evidence>
<dbReference type="Pfam" id="PF07690">
    <property type="entry name" value="MFS_1"/>
    <property type="match status" value="1"/>
</dbReference>
<keyword evidence="4 6" id="KW-0472">Membrane</keyword>
<feature type="transmembrane region" description="Helical" evidence="6">
    <location>
        <begin position="95"/>
        <end position="114"/>
    </location>
</feature>
<feature type="transmembrane region" description="Helical" evidence="6">
    <location>
        <begin position="275"/>
        <end position="292"/>
    </location>
</feature>
<accession>A0ABQ0P9X7</accession>
<dbReference type="InterPro" id="IPR011701">
    <property type="entry name" value="MFS"/>
</dbReference>
<feature type="transmembrane region" description="Helical" evidence="6">
    <location>
        <begin position="484"/>
        <end position="503"/>
    </location>
</feature>
<feature type="transmembrane region" description="Helical" evidence="6">
    <location>
        <begin position="63"/>
        <end position="83"/>
    </location>
</feature>
<evidence type="ECO:0000256" key="4">
    <source>
        <dbReference type="ARBA" id="ARBA00023136"/>
    </source>
</evidence>
<feature type="compositionally biased region" description="Low complexity" evidence="5">
    <location>
        <begin position="26"/>
        <end position="38"/>
    </location>
</feature>
<feature type="transmembrane region" description="Helical" evidence="6">
    <location>
        <begin position="215"/>
        <end position="235"/>
    </location>
</feature>
<dbReference type="InterPro" id="IPR020846">
    <property type="entry name" value="MFS_dom"/>
</dbReference>
<feature type="region of interest" description="Disordered" evidence="5">
    <location>
        <begin position="1"/>
        <end position="44"/>
    </location>
</feature>
<feature type="domain" description="Major facilitator superfamily (MFS) profile" evidence="7">
    <location>
        <begin position="61"/>
        <end position="508"/>
    </location>
</feature>
<keyword evidence="3 6" id="KW-1133">Transmembrane helix</keyword>
<feature type="transmembrane region" description="Helical" evidence="6">
    <location>
        <begin position="313"/>
        <end position="336"/>
    </location>
</feature>
<keyword evidence="2 6" id="KW-0812">Transmembrane</keyword>
<keyword evidence="9" id="KW-1185">Reference proteome</keyword>
<dbReference type="PROSITE" id="PS50850">
    <property type="entry name" value="MFS"/>
    <property type="match status" value="1"/>
</dbReference>
<evidence type="ECO:0000259" key="7">
    <source>
        <dbReference type="PROSITE" id="PS50850"/>
    </source>
</evidence>
<dbReference type="Gene3D" id="1.20.1250.20">
    <property type="entry name" value="MFS general substrate transporter like domains"/>
    <property type="match status" value="1"/>
</dbReference>
<evidence type="ECO:0000313" key="8">
    <source>
        <dbReference type="EMBL" id="GBQ28420.1"/>
    </source>
</evidence>
<feature type="transmembrane region" description="Helical" evidence="6">
    <location>
        <begin position="157"/>
        <end position="176"/>
    </location>
</feature>